<reference evidence="1" key="1">
    <citation type="submission" date="2016-11" db="EMBL/GenBank/DDBJ databases">
        <title>The genome of Nicotiana attenuata.</title>
        <authorList>
            <person name="Xu S."/>
            <person name="Brockmoeller T."/>
            <person name="Gaquerel E."/>
            <person name="Navarro A."/>
            <person name="Kuhl H."/>
            <person name="Gase K."/>
            <person name="Ling Z."/>
            <person name="Zhou W."/>
            <person name="Kreitzer C."/>
            <person name="Stanke M."/>
            <person name="Tang H."/>
            <person name="Lyons E."/>
            <person name="Pandey P."/>
            <person name="Pandey S.P."/>
            <person name="Timmermann B."/>
            <person name="Baldwin I.T."/>
        </authorList>
    </citation>
    <scope>NUCLEOTIDE SEQUENCE [LARGE SCALE GENOMIC DNA]</scope>
    <source>
        <strain evidence="1">UT</strain>
    </source>
</reference>
<organism evidence="1 2">
    <name type="scientific">Nicotiana attenuata</name>
    <name type="common">Coyote tobacco</name>
    <dbReference type="NCBI Taxonomy" id="49451"/>
    <lineage>
        <taxon>Eukaryota</taxon>
        <taxon>Viridiplantae</taxon>
        <taxon>Streptophyta</taxon>
        <taxon>Embryophyta</taxon>
        <taxon>Tracheophyta</taxon>
        <taxon>Spermatophyta</taxon>
        <taxon>Magnoliopsida</taxon>
        <taxon>eudicotyledons</taxon>
        <taxon>Gunneridae</taxon>
        <taxon>Pentapetalae</taxon>
        <taxon>asterids</taxon>
        <taxon>lamiids</taxon>
        <taxon>Solanales</taxon>
        <taxon>Solanaceae</taxon>
        <taxon>Nicotianoideae</taxon>
        <taxon>Nicotianeae</taxon>
        <taxon>Nicotiana</taxon>
    </lineage>
</organism>
<feature type="non-terminal residue" evidence="1">
    <location>
        <position position="137"/>
    </location>
</feature>
<feature type="non-terminal residue" evidence="1">
    <location>
        <position position="1"/>
    </location>
</feature>
<protein>
    <recommendedName>
        <fullName evidence="3">Helitron helicase-like domain-containing protein</fullName>
    </recommendedName>
</protein>
<dbReference type="Gramene" id="OIT22623">
    <property type="protein sequence ID" value="OIT22623"/>
    <property type="gene ID" value="A4A49_62289"/>
</dbReference>
<dbReference type="Proteomes" id="UP000187609">
    <property type="component" value="Unassembled WGS sequence"/>
</dbReference>
<dbReference type="STRING" id="49451.A0A1J6KLH6"/>
<evidence type="ECO:0000313" key="1">
    <source>
        <dbReference type="EMBL" id="OIT22623.1"/>
    </source>
</evidence>
<dbReference type="EMBL" id="MJEQ01003584">
    <property type="protein sequence ID" value="OIT22623.1"/>
    <property type="molecule type" value="Genomic_DNA"/>
</dbReference>
<dbReference type="SMR" id="A0A1J6KLH6"/>
<dbReference type="PANTHER" id="PTHR45786:SF66">
    <property type="entry name" value="HOOK MOTIF PROTEIN, PUTATIVE-RELATED"/>
    <property type="match status" value="1"/>
</dbReference>
<accession>A0A1J6KLH6</accession>
<dbReference type="AlphaFoldDB" id="A0A1J6KLH6"/>
<evidence type="ECO:0000313" key="2">
    <source>
        <dbReference type="Proteomes" id="UP000187609"/>
    </source>
</evidence>
<keyword evidence="2" id="KW-1185">Reference proteome</keyword>
<proteinExistence type="predicted"/>
<dbReference type="OMA" id="MVMEDSI"/>
<dbReference type="PANTHER" id="PTHR45786">
    <property type="entry name" value="DNA BINDING PROTEIN-LIKE"/>
    <property type="match status" value="1"/>
</dbReference>
<evidence type="ECO:0008006" key="3">
    <source>
        <dbReference type="Google" id="ProtNLM"/>
    </source>
</evidence>
<sequence length="137" mass="15578">GKVDVSVNQTKGPRTFRLSGQNYHQIGSLLPPQGSTPKFAQLYIYDTENDVENRIHAISYCESNNQLHAEIVTDLKQMLDDHNVLAKSFRMVRDRFQEDRSSNVRLRLIGKRGSDGRRYNLPTVSEVAALVVGDFEQ</sequence>
<gene>
    <name evidence="1" type="ORF">A4A49_62289</name>
</gene>
<name>A0A1J6KLH6_NICAT</name>
<comment type="caution">
    <text evidence="1">The sequence shown here is derived from an EMBL/GenBank/DDBJ whole genome shotgun (WGS) entry which is preliminary data.</text>
</comment>